<evidence type="ECO:0000256" key="1">
    <source>
        <dbReference type="SAM" id="MobiDB-lite"/>
    </source>
</evidence>
<evidence type="ECO:0000313" key="4">
    <source>
        <dbReference type="Proteomes" id="UP000594263"/>
    </source>
</evidence>
<dbReference type="EnsemblPlants" id="Kaladp0053s0612.1.v1.1">
    <property type="protein sequence ID" value="Kaladp0053s0612.1.v1.1.CDS.1"/>
    <property type="gene ID" value="Kaladp0053s0612.v1.1"/>
</dbReference>
<dbReference type="Gramene" id="Kaladp0053s0612.1.v1.1">
    <property type="protein sequence ID" value="Kaladp0053s0612.1.v1.1.CDS.1"/>
    <property type="gene ID" value="Kaladp0053s0612.v1.1"/>
</dbReference>
<organism evidence="3 4">
    <name type="scientific">Kalanchoe fedtschenkoi</name>
    <name type="common">Lavender scallops</name>
    <name type="synonym">South American air plant</name>
    <dbReference type="NCBI Taxonomy" id="63787"/>
    <lineage>
        <taxon>Eukaryota</taxon>
        <taxon>Viridiplantae</taxon>
        <taxon>Streptophyta</taxon>
        <taxon>Embryophyta</taxon>
        <taxon>Tracheophyta</taxon>
        <taxon>Spermatophyta</taxon>
        <taxon>Magnoliopsida</taxon>
        <taxon>eudicotyledons</taxon>
        <taxon>Gunneridae</taxon>
        <taxon>Pentapetalae</taxon>
        <taxon>Saxifragales</taxon>
        <taxon>Crassulaceae</taxon>
        <taxon>Kalanchoe</taxon>
    </lineage>
</organism>
<reference evidence="3" key="1">
    <citation type="submission" date="2021-01" db="UniProtKB">
        <authorList>
            <consortium name="EnsemblPlants"/>
        </authorList>
    </citation>
    <scope>IDENTIFICATION</scope>
</reference>
<sequence>MVQFKAWLKLLFLAVFCFVSVIGTPVHHRHHHGAAAAGRRAGSKRSHFSKMHWTWKTSSSRVNHGSSRGPRKHLVNPAAEDSLQITGLPV</sequence>
<proteinExistence type="predicted"/>
<protein>
    <submittedName>
        <fullName evidence="3">Uncharacterized protein</fullName>
    </submittedName>
</protein>
<evidence type="ECO:0000313" key="3">
    <source>
        <dbReference type="EnsemblPlants" id="Kaladp0053s0612.1.v1.1.CDS.1"/>
    </source>
</evidence>
<keyword evidence="2" id="KW-0732">Signal</keyword>
<accession>A0A7N0U5C4</accession>
<feature type="compositionally biased region" description="Polar residues" evidence="1">
    <location>
        <begin position="56"/>
        <end position="66"/>
    </location>
</feature>
<evidence type="ECO:0000256" key="2">
    <source>
        <dbReference type="SAM" id="SignalP"/>
    </source>
</evidence>
<dbReference type="Proteomes" id="UP000594263">
    <property type="component" value="Unplaced"/>
</dbReference>
<feature type="signal peptide" evidence="2">
    <location>
        <begin position="1"/>
        <end position="23"/>
    </location>
</feature>
<keyword evidence="4" id="KW-1185">Reference proteome</keyword>
<name>A0A7N0U5C4_KALFE</name>
<dbReference type="AlphaFoldDB" id="A0A7N0U5C4"/>
<feature type="region of interest" description="Disordered" evidence="1">
    <location>
        <begin position="56"/>
        <end position="90"/>
    </location>
</feature>
<feature type="chain" id="PRO_5029751422" evidence="2">
    <location>
        <begin position="24"/>
        <end position="90"/>
    </location>
</feature>